<dbReference type="EMBL" id="CACRXK020007713">
    <property type="protein sequence ID" value="CAB4013003.1"/>
    <property type="molecule type" value="Genomic_DNA"/>
</dbReference>
<accession>A0A6S7I846</accession>
<dbReference type="GO" id="GO:0004672">
    <property type="term" value="F:protein kinase activity"/>
    <property type="evidence" value="ECO:0007669"/>
    <property type="project" value="InterPro"/>
</dbReference>
<organism evidence="6 7">
    <name type="scientific">Paramuricea clavata</name>
    <name type="common">Red gorgonian</name>
    <name type="synonym">Violescent sea-whip</name>
    <dbReference type="NCBI Taxonomy" id="317549"/>
    <lineage>
        <taxon>Eukaryota</taxon>
        <taxon>Metazoa</taxon>
        <taxon>Cnidaria</taxon>
        <taxon>Anthozoa</taxon>
        <taxon>Octocorallia</taxon>
        <taxon>Malacalcyonacea</taxon>
        <taxon>Plexauridae</taxon>
        <taxon>Paramuricea</taxon>
    </lineage>
</organism>
<protein>
    <recommendedName>
        <fullName evidence="5">DNA 3'-5' helicase</fullName>
        <ecNumber evidence="5">5.6.2.4</ecNumber>
    </recommendedName>
</protein>
<dbReference type="GO" id="GO:0005694">
    <property type="term" value="C:chromosome"/>
    <property type="evidence" value="ECO:0007669"/>
    <property type="project" value="TreeGrafter"/>
</dbReference>
<dbReference type="Gene3D" id="3.40.50.300">
    <property type="entry name" value="P-loop containing nucleotide triphosphate hydrolases"/>
    <property type="match status" value="2"/>
</dbReference>
<sequence>MLDPVAVELCPEQIGNGATSRVFKGKFCESGKVVREVACKEFMVSITPKHKIRLMKEIRCLKLLRHPNILSHFGVDFNRSLLVTALLEKKIEIDGAVINIHNARELLDTHEFKTISWSTRIKIMHGVTSGLSFLHAKNIVHCDLKAANVFVGDDGEDGLLVKLGDFGTALFDFAQFSVSVMPAATNTDNSVMCTAAYTAPELLERGAKPSFESDVYSLAMVMIEFSLPSRSTPWEGEVANSSIISDFVRRGERPSVSIEDLSGLKSEMASQWIRLLRECWEQNPTKRPTSAEAASKMSSLYSEEFSVKYKSFQEWKIQNQDVLFISLNTHQGMTIEVVDELVCGFASKNETMSSELNLDLTENLYQNDGSNACVYLCSKIADELIDSSLLCGQDNHIIVKRVSEDTIRKLPKRINSSRSIRELTDVDQAIQVMNQNEVICNKYNTTELLEKQSSKTLHEKHCYLKRALTCLEQSVNTDGKAFAIYLCRPLAILVGVLRSSFIIVDTHKVPEEAGGTQYGLIVQFTFDTDKKETVIDNIVEWISIRMRASIQNYSTSLHSLVLLQVIKKSGTDIFEFDISDVDDEELLNASLEAERNEGYLPSVVNDHSEQQQVSGQCFEVDEPTMKCLNASVDIKGSECSPSPKLNIGKNHIGEQSEIQQISSPSENITVNDKDNTIHLTNYILPKDLPDVKHDDSIVWKGHLTRFGLNSLNDFQMYAIQSVQLGRDTIVVQATGSGKSLCFQLPSLFDRQKFVVVVTPTISLINSQIEELKKLNIDAIALGRSAGQDAQRNDDRLFYNNGTSPLPSLVFMTPEHFVNRVCYSLEENKESIKLLVLDEVHKMFDRNSNFRSCYDFFKGIKERFPCVPVMALTATLSKGQLQSLCVDYLRNPVLIKSSINRSNIKLNIKSYVHTKKSKSSADGNSSSKEGIWCACATDIKNITGDEYAIVFMDFRSDVELMTSSLRLQIGEENVKPYYGSGMTHDVKKKNDTDFRAKEFQVLVATESYEVGTHNPHVDNIFRVGCMRNLSVIIQEFGRAGRSGNSADGFLLINESKDDQRLAFGLNAVQRMKRNS</sequence>
<dbReference type="InterPro" id="IPR011545">
    <property type="entry name" value="DEAD/DEAH_box_helicase_dom"/>
</dbReference>
<evidence type="ECO:0000313" key="6">
    <source>
        <dbReference type="EMBL" id="CAB4013003.1"/>
    </source>
</evidence>
<keyword evidence="3" id="KW-0067">ATP-binding</keyword>
<keyword evidence="6" id="KW-0378">Hydrolase</keyword>
<proteinExistence type="inferred from homology"/>
<dbReference type="PROSITE" id="PS51194">
    <property type="entry name" value="HELICASE_CTER"/>
    <property type="match status" value="1"/>
</dbReference>
<reference evidence="6" key="1">
    <citation type="submission" date="2020-04" db="EMBL/GenBank/DDBJ databases">
        <authorList>
            <person name="Alioto T."/>
            <person name="Alioto T."/>
            <person name="Gomez Garrido J."/>
        </authorList>
    </citation>
    <scope>NUCLEOTIDE SEQUENCE</scope>
    <source>
        <strain evidence="6">A484AB</strain>
    </source>
</reference>
<dbReference type="OrthoDB" id="5985011at2759"/>
<comment type="catalytic activity">
    <reaction evidence="4">
        <text>Couples ATP hydrolysis with the unwinding of duplex DNA by translocating in the 3'-5' direction.</text>
        <dbReference type="EC" id="5.6.2.4"/>
    </reaction>
</comment>
<evidence type="ECO:0000313" key="7">
    <source>
        <dbReference type="Proteomes" id="UP001152795"/>
    </source>
</evidence>
<dbReference type="InterPro" id="IPR017441">
    <property type="entry name" value="Protein_kinase_ATP_BS"/>
</dbReference>
<dbReference type="Gene3D" id="1.10.510.10">
    <property type="entry name" value="Transferase(Phosphotransferase) domain 1"/>
    <property type="match status" value="1"/>
</dbReference>
<dbReference type="Pfam" id="PF00069">
    <property type="entry name" value="Pkinase"/>
    <property type="match status" value="1"/>
</dbReference>
<dbReference type="GO" id="GO:0005634">
    <property type="term" value="C:nucleus"/>
    <property type="evidence" value="ECO:0007669"/>
    <property type="project" value="TreeGrafter"/>
</dbReference>
<gene>
    <name evidence="6" type="ORF">PACLA_8A035911</name>
</gene>
<evidence type="ECO:0000256" key="2">
    <source>
        <dbReference type="ARBA" id="ARBA00022741"/>
    </source>
</evidence>
<dbReference type="GO" id="GO:0000724">
    <property type="term" value="P:double-strand break repair via homologous recombination"/>
    <property type="evidence" value="ECO:0007669"/>
    <property type="project" value="TreeGrafter"/>
</dbReference>
<dbReference type="GO" id="GO:0005524">
    <property type="term" value="F:ATP binding"/>
    <property type="evidence" value="ECO:0007669"/>
    <property type="project" value="UniProtKB-UniRule"/>
</dbReference>
<evidence type="ECO:0000256" key="1">
    <source>
        <dbReference type="ARBA" id="ARBA00005446"/>
    </source>
</evidence>
<dbReference type="Pfam" id="PF00271">
    <property type="entry name" value="Helicase_C"/>
    <property type="match status" value="1"/>
</dbReference>
<dbReference type="Pfam" id="PF00270">
    <property type="entry name" value="DEAD"/>
    <property type="match status" value="1"/>
</dbReference>
<dbReference type="PROSITE" id="PS50011">
    <property type="entry name" value="PROTEIN_KINASE_DOM"/>
    <property type="match status" value="1"/>
</dbReference>
<dbReference type="AlphaFoldDB" id="A0A6S7I846"/>
<evidence type="ECO:0000256" key="5">
    <source>
        <dbReference type="ARBA" id="ARBA00034808"/>
    </source>
</evidence>
<dbReference type="GO" id="GO:0009378">
    <property type="term" value="F:four-way junction helicase activity"/>
    <property type="evidence" value="ECO:0007669"/>
    <property type="project" value="TreeGrafter"/>
</dbReference>
<dbReference type="CDD" id="cd18785">
    <property type="entry name" value="SF2_C"/>
    <property type="match status" value="1"/>
</dbReference>
<dbReference type="InterPro" id="IPR014001">
    <property type="entry name" value="Helicase_ATP-bd"/>
</dbReference>
<name>A0A6S7I846_PARCT</name>
<dbReference type="SUPFAM" id="SSF52540">
    <property type="entry name" value="P-loop containing nucleoside triphosphate hydrolases"/>
    <property type="match status" value="1"/>
</dbReference>
<dbReference type="GO" id="GO:0043138">
    <property type="term" value="F:3'-5' DNA helicase activity"/>
    <property type="evidence" value="ECO:0007669"/>
    <property type="project" value="UniProtKB-EC"/>
</dbReference>
<dbReference type="PROSITE" id="PS00108">
    <property type="entry name" value="PROTEIN_KINASE_ST"/>
    <property type="match status" value="1"/>
</dbReference>
<dbReference type="PROSITE" id="PS51192">
    <property type="entry name" value="HELICASE_ATP_BIND_1"/>
    <property type="match status" value="1"/>
</dbReference>
<dbReference type="InterPro" id="IPR027417">
    <property type="entry name" value="P-loop_NTPase"/>
</dbReference>
<keyword evidence="2" id="KW-0547">Nucleotide-binding</keyword>
<dbReference type="PANTHER" id="PTHR13710:SF147">
    <property type="entry name" value="DNA HELICASE"/>
    <property type="match status" value="1"/>
</dbReference>
<comment type="similarity">
    <text evidence="1">Belongs to the helicase family. RecQ subfamily.</text>
</comment>
<dbReference type="SMART" id="SM00490">
    <property type="entry name" value="HELICc"/>
    <property type="match status" value="1"/>
</dbReference>
<dbReference type="GO" id="GO:0005737">
    <property type="term" value="C:cytoplasm"/>
    <property type="evidence" value="ECO:0007669"/>
    <property type="project" value="TreeGrafter"/>
</dbReference>
<dbReference type="InterPro" id="IPR011009">
    <property type="entry name" value="Kinase-like_dom_sf"/>
</dbReference>
<dbReference type="InterPro" id="IPR000719">
    <property type="entry name" value="Prot_kinase_dom"/>
</dbReference>
<evidence type="ECO:0000256" key="3">
    <source>
        <dbReference type="ARBA" id="ARBA00022840"/>
    </source>
</evidence>
<dbReference type="SMART" id="SM00220">
    <property type="entry name" value="S_TKc"/>
    <property type="match status" value="1"/>
</dbReference>
<dbReference type="PANTHER" id="PTHR13710">
    <property type="entry name" value="DNA HELICASE RECQ FAMILY MEMBER"/>
    <property type="match status" value="1"/>
</dbReference>
<dbReference type="SMART" id="SM00487">
    <property type="entry name" value="DEXDc"/>
    <property type="match status" value="1"/>
</dbReference>
<dbReference type="GO" id="GO:0003676">
    <property type="term" value="F:nucleic acid binding"/>
    <property type="evidence" value="ECO:0007669"/>
    <property type="project" value="InterPro"/>
</dbReference>
<dbReference type="SUPFAM" id="SSF56112">
    <property type="entry name" value="Protein kinase-like (PK-like)"/>
    <property type="match status" value="1"/>
</dbReference>
<dbReference type="InterPro" id="IPR001650">
    <property type="entry name" value="Helicase_C-like"/>
</dbReference>
<keyword evidence="7" id="KW-1185">Reference proteome</keyword>
<dbReference type="EC" id="5.6.2.4" evidence="5"/>
<dbReference type="InterPro" id="IPR008271">
    <property type="entry name" value="Ser/Thr_kinase_AS"/>
</dbReference>
<dbReference type="Proteomes" id="UP001152795">
    <property type="component" value="Unassembled WGS sequence"/>
</dbReference>
<keyword evidence="6" id="KW-0347">Helicase</keyword>
<comment type="caution">
    <text evidence="6">The sequence shown here is derived from an EMBL/GenBank/DDBJ whole genome shotgun (WGS) entry which is preliminary data.</text>
</comment>
<dbReference type="PROSITE" id="PS00107">
    <property type="entry name" value="PROTEIN_KINASE_ATP"/>
    <property type="match status" value="1"/>
</dbReference>
<evidence type="ECO:0000256" key="4">
    <source>
        <dbReference type="ARBA" id="ARBA00034617"/>
    </source>
</evidence>